<evidence type="ECO:0000313" key="4">
    <source>
        <dbReference type="EMBL" id="PRR84012.1"/>
    </source>
</evidence>
<dbReference type="Pfam" id="PF17853">
    <property type="entry name" value="GGDEF_2"/>
    <property type="match status" value="1"/>
</dbReference>
<sequence length="470" mass="55180">MDFQQILPQNSFINILYVTDKSLNSEYKKNSMLNLIVLDDKIDIFKIFNEIQEIIIKYQQLDINSSKLLNALISGRGIEHIVNVGYEMLGNPICILDLSFKVIASSKDAKVDDPVWVELLTKGYCPYNFAPKESIKKFIEIAHKNNSPVFMNKNKFRIPRIISNIKINNTVVAYLISLEYKKPFSKNDMDLIILLCRTISSEMQKNKFFQNTKGFRYESFITSLLDGSETNKKIIEDRLKFLDLNFNYNLYVLVIFVPQNKFVHTSLHQIRDTIDYILTGSKSIIYNEFIVILINRKDSISHIGHIFSKLIDFLKSINIYGGLSRCFHDISDIKKYYEQSVKSIELGIKFMKDKFFFYYEDLVIYHLLEICSQQENLKNFCHASIFTLMKYDEINNTKYVHCLYTYLLNKKNQLKTASNLNICRSTLLHRLKMIQQIMNIDLNDITIIFRLMLTFVIFKYINTYGGIIHE</sequence>
<evidence type="ECO:0000313" key="5">
    <source>
        <dbReference type="Proteomes" id="UP000237798"/>
    </source>
</evidence>
<dbReference type="Pfam" id="PF13556">
    <property type="entry name" value="HTH_30"/>
    <property type="match status" value="1"/>
</dbReference>
<organism evidence="4 5">
    <name type="scientific">Clostridium luticellarii</name>
    <dbReference type="NCBI Taxonomy" id="1691940"/>
    <lineage>
        <taxon>Bacteria</taxon>
        <taxon>Bacillati</taxon>
        <taxon>Bacillota</taxon>
        <taxon>Clostridia</taxon>
        <taxon>Eubacteriales</taxon>
        <taxon>Clostridiaceae</taxon>
        <taxon>Clostridium</taxon>
    </lineage>
</organism>
<reference evidence="4 5" key="1">
    <citation type="submission" date="2018-03" db="EMBL/GenBank/DDBJ databases">
        <title>Genome sequence of Clostridium luticellarii DSM 29923.</title>
        <authorList>
            <person name="Poehlein A."/>
            <person name="Daniel R."/>
        </authorList>
    </citation>
    <scope>NUCLEOTIDE SEQUENCE [LARGE SCALE GENOMIC DNA]</scope>
    <source>
        <strain evidence="4 5">DSM 29923</strain>
    </source>
</reference>
<dbReference type="InterPro" id="IPR042070">
    <property type="entry name" value="PucR_C-HTH_sf"/>
</dbReference>
<protein>
    <submittedName>
        <fullName evidence="4">Uncharacterized protein</fullName>
    </submittedName>
</protein>
<evidence type="ECO:0000259" key="2">
    <source>
        <dbReference type="Pfam" id="PF13556"/>
    </source>
</evidence>
<dbReference type="PANTHER" id="PTHR33744">
    <property type="entry name" value="CARBOHYDRATE DIACID REGULATOR"/>
    <property type="match status" value="1"/>
</dbReference>
<dbReference type="InterPro" id="IPR041522">
    <property type="entry name" value="CdaR_GGDEF"/>
</dbReference>
<feature type="domain" description="CdaR GGDEF-like" evidence="3">
    <location>
        <begin position="233"/>
        <end position="345"/>
    </location>
</feature>
<evidence type="ECO:0000259" key="3">
    <source>
        <dbReference type="Pfam" id="PF17853"/>
    </source>
</evidence>
<dbReference type="Gene3D" id="1.10.10.2840">
    <property type="entry name" value="PucR C-terminal helix-turn-helix domain"/>
    <property type="match status" value="1"/>
</dbReference>
<gene>
    <name evidence="4" type="ORF">CLLU_24900</name>
</gene>
<keyword evidence="5" id="KW-1185">Reference proteome</keyword>
<name>A0A2T0BJN4_9CLOT</name>
<accession>A0A2T0BJN4</accession>
<dbReference type="EMBL" id="PVXP01000041">
    <property type="protein sequence ID" value="PRR84012.1"/>
    <property type="molecule type" value="Genomic_DNA"/>
</dbReference>
<comment type="caution">
    <text evidence="4">The sequence shown here is derived from an EMBL/GenBank/DDBJ whole genome shotgun (WGS) entry which is preliminary data.</text>
</comment>
<comment type="similarity">
    <text evidence="1">Belongs to the CdaR family.</text>
</comment>
<dbReference type="Proteomes" id="UP000237798">
    <property type="component" value="Unassembled WGS sequence"/>
</dbReference>
<dbReference type="InterPro" id="IPR051448">
    <property type="entry name" value="CdaR-like_regulators"/>
</dbReference>
<feature type="domain" description="PucR C-terminal helix-turn-helix" evidence="2">
    <location>
        <begin position="400"/>
        <end position="454"/>
    </location>
</feature>
<proteinExistence type="inferred from homology"/>
<dbReference type="InterPro" id="IPR025736">
    <property type="entry name" value="PucR_C-HTH_dom"/>
</dbReference>
<dbReference type="AlphaFoldDB" id="A0A2T0BJN4"/>
<evidence type="ECO:0000256" key="1">
    <source>
        <dbReference type="ARBA" id="ARBA00006754"/>
    </source>
</evidence>